<organism evidence="6 7">
    <name type="scientific">Patella caerulea</name>
    <name type="common">Rayed Mediterranean limpet</name>
    <dbReference type="NCBI Taxonomy" id="87958"/>
    <lineage>
        <taxon>Eukaryota</taxon>
        <taxon>Metazoa</taxon>
        <taxon>Spiralia</taxon>
        <taxon>Lophotrochozoa</taxon>
        <taxon>Mollusca</taxon>
        <taxon>Gastropoda</taxon>
        <taxon>Patellogastropoda</taxon>
        <taxon>Patelloidea</taxon>
        <taxon>Patellidae</taxon>
        <taxon>Patella</taxon>
    </lineage>
</organism>
<evidence type="ECO:0008006" key="8">
    <source>
        <dbReference type="Google" id="ProtNLM"/>
    </source>
</evidence>
<feature type="transmembrane region" description="Helical" evidence="5">
    <location>
        <begin position="282"/>
        <end position="303"/>
    </location>
</feature>
<protein>
    <recommendedName>
        <fullName evidence="8">Organic solute transporter subunit alpha</fullName>
    </recommendedName>
</protein>
<evidence type="ECO:0000313" key="6">
    <source>
        <dbReference type="EMBL" id="KAK6178783.1"/>
    </source>
</evidence>
<dbReference type="EMBL" id="JAZGQO010000008">
    <property type="protein sequence ID" value="KAK6178783.1"/>
    <property type="molecule type" value="Genomic_DNA"/>
</dbReference>
<comment type="caution">
    <text evidence="6">The sequence shown here is derived from an EMBL/GenBank/DDBJ whole genome shotgun (WGS) entry which is preliminary data.</text>
</comment>
<feature type="transmembrane region" description="Helical" evidence="5">
    <location>
        <begin position="165"/>
        <end position="185"/>
    </location>
</feature>
<dbReference type="Proteomes" id="UP001347796">
    <property type="component" value="Unassembled WGS sequence"/>
</dbReference>
<feature type="transmembrane region" description="Helical" evidence="5">
    <location>
        <begin position="106"/>
        <end position="125"/>
    </location>
</feature>
<feature type="transmembrane region" description="Helical" evidence="5">
    <location>
        <begin position="34"/>
        <end position="55"/>
    </location>
</feature>
<keyword evidence="3 5" id="KW-1133">Transmembrane helix</keyword>
<dbReference type="SMART" id="SM01417">
    <property type="entry name" value="Solute_trans_a"/>
    <property type="match status" value="1"/>
</dbReference>
<dbReference type="PANTHER" id="PTHR23423">
    <property type="entry name" value="ORGANIC SOLUTE TRANSPORTER-RELATED"/>
    <property type="match status" value="1"/>
</dbReference>
<evidence type="ECO:0000256" key="5">
    <source>
        <dbReference type="SAM" id="Phobius"/>
    </source>
</evidence>
<feature type="transmembrane region" description="Helical" evidence="5">
    <location>
        <begin position="238"/>
        <end position="262"/>
    </location>
</feature>
<name>A0AAN8PP60_PATCE</name>
<evidence type="ECO:0000256" key="3">
    <source>
        <dbReference type="ARBA" id="ARBA00022989"/>
    </source>
</evidence>
<keyword evidence="7" id="KW-1185">Reference proteome</keyword>
<dbReference type="AlphaFoldDB" id="A0AAN8PP60"/>
<dbReference type="Pfam" id="PF03619">
    <property type="entry name" value="Solute_trans_a"/>
    <property type="match status" value="1"/>
</dbReference>
<sequence>MNDQQGNSLWEDGPRANCSDTLPYGHEFFNEIPVVMKVIIGICGGLTLITIIIFLDELRCLIKSHKHENILHKSIWLLGLYPVFSSTSLLAIVVPRSSLLDQLLASGYLSVVLHMFLNLMVSYYGGEAAFLHTVTNTKIALRSPPIACCCCCCPMVLLNKKIYRIISAIVLQCAFIRPLILYLSAVLWTEGLYVEGMLTRSTVNTIFGVTITLSTLLAMYGLILIFRASKDHLKHYHIVPKFICFQLVLVVSNLQIMVISILSSNNVFPCVGTLSPKIVGNVTHHGLLIFEMFLLALLARFFYMKTLRDDASYTTEIVAENGINQGYNSTSDMGNTTIKSNTDNISSA</sequence>
<evidence type="ECO:0000313" key="7">
    <source>
        <dbReference type="Proteomes" id="UP001347796"/>
    </source>
</evidence>
<keyword evidence="4 5" id="KW-0472">Membrane</keyword>
<gene>
    <name evidence="6" type="ORF">SNE40_011291</name>
</gene>
<dbReference type="InterPro" id="IPR005178">
    <property type="entry name" value="Ostalpha/TMEM184C"/>
</dbReference>
<dbReference type="GO" id="GO:0016020">
    <property type="term" value="C:membrane"/>
    <property type="evidence" value="ECO:0007669"/>
    <property type="project" value="UniProtKB-SubCell"/>
</dbReference>
<evidence type="ECO:0000256" key="2">
    <source>
        <dbReference type="ARBA" id="ARBA00022692"/>
    </source>
</evidence>
<feature type="transmembrane region" description="Helical" evidence="5">
    <location>
        <begin position="75"/>
        <end position="94"/>
    </location>
</feature>
<evidence type="ECO:0000256" key="4">
    <source>
        <dbReference type="ARBA" id="ARBA00023136"/>
    </source>
</evidence>
<reference evidence="6 7" key="1">
    <citation type="submission" date="2024-01" db="EMBL/GenBank/DDBJ databases">
        <title>The genome of the rayed Mediterranean limpet Patella caerulea (Linnaeus, 1758).</title>
        <authorList>
            <person name="Anh-Thu Weber A."/>
            <person name="Halstead-Nussloch G."/>
        </authorList>
    </citation>
    <scope>NUCLEOTIDE SEQUENCE [LARGE SCALE GENOMIC DNA]</scope>
    <source>
        <strain evidence="6">AATW-2023a</strain>
        <tissue evidence="6">Whole specimen</tissue>
    </source>
</reference>
<feature type="transmembrane region" description="Helical" evidence="5">
    <location>
        <begin position="205"/>
        <end position="226"/>
    </location>
</feature>
<keyword evidence="2 5" id="KW-0812">Transmembrane</keyword>
<proteinExistence type="predicted"/>
<evidence type="ECO:0000256" key="1">
    <source>
        <dbReference type="ARBA" id="ARBA00004141"/>
    </source>
</evidence>
<accession>A0AAN8PP60</accession>
<comment type="subcellular location">
    <subcellularLocation>
        <location evidence="1">Membrane</location>
        <topology evidence="1">Multi-pass membrane protein</topology>
    </subcellularLocation>
</comment>